<gene>
    <name evidence="1" type="ORF">KC01_LOCUS26375</name>
</gene>
<dbReference type="EMBL" id="OZ035844">
    <property type="protein sequence ID" value="CAL1597901.1"/>
    <property type="molecule type" value="Genomic_DNA"/>
</dbReference>
<dbReference type="Proteomes" id="UP001497482">
    <property type="component" value="Chromosome 22"/>
</dbReference>
<keyword evidence="2" id="KW-1185">Reference proteome</keyword>
<evidence type="ECO:0000313" key="2">
    <source>
        <dbReference type="Proteomes" id="UP001497482"/>
    </source>
</evidence>
<reference evidence="1 2" key="1">
    <citation type="submission" date="2024-04" db="EMBL/GenBank/DDBJ databases">
        <authorList>
            <person name="Waldvogel A.-M."/>
            <person name="Schoenle A."/>
        </authorList>
    </citation>
    <scope>NUCLEOTIDE SEQUENCE [LARGE SCALE GENOMIC DNA]</scope>
</reference>
<evidence type="ECO:0008006" key="3">
    <source>
        <dbReference type="Google" id="ProtNLM"/>
    </source>
</evidence>
<proteinExistence type="predicted"/>
<accession>A0AAV2L6Q3</accession>
<protein>
    <recommendedName>
        <fullName evidence="3">Secreted protein</fullName>
    </recommendedName>
</protein>
<name>A0AAV2L6Q3_KNICA</name>
<sequence>MWKKATFAVSVVLHYYPPPNRDQMLLFHLLPVNKTNAPLLLIGRFVGQSIWRSLKLAVCLSIATPFSLSHDKCRQHMFENRGLFGRKVKC</sequence>
<evidence type="ECO:0000313" key="1">
    <source>
        <dbReference type="EMBL" id="CAL1597901.1"/>
    </source>
</evidence>
<dbReference type="AlphaFoldDB" id="A0AAV2L6Q3"/>
<organism evidence="1 2">
    <name type="scientific">Knipowitschia caucasica</name>
    <name type="common">Caucasian dwarf goby</name>
    <name type="synonym">Pomatoschistus caucasicus</name>
    <dbReference type="NCBI Taxonomy" id="637954"/>
    <lineage>
        <taxon>Eukaryota</taxon>
        <taxon>Metazoa</taxon>
        <taxon>Chordata</taxon>
        <taxon>Craniata</taxon>
        <taxon>Vertebrata</taxon>
        <taxon>Euteleostomi</taxon>
        <taxon>Actinopterygii</taxon>
        <taxon>Neopterygii</taxon>
        <taxon>Teleostei</taxon>
        <taxon>Neoteleostei</taxon>
        <taxon>Acanthomorphata</taxon>
        <taxon>Gobiaria</taxon>
        <taxon>Gobiiformes</taxon>
        <taxon>Gobioidei</taxon>
        <taxon>Gobiidae</taxon>
        <taxon>Gobiinae</taxon>
        <taxon>Knipowitschia</taxon>
    </lineage>
</organism>